<sequence>MHTPDIQIAQLLLESGNVVAIPTETVYGLAANIYHKEAIEKIYTLKNRPRTSPLIVHVDSVARCETLVAHLPEKAKQLMDHFWPGPLTVLLPKSDQVPEWITGESNRVGIRMPQHPLTLALIKNCGFPLAAPSANPFSKISPTTAEMVRHYFEDQDVFVLDGGPSQAGLESTIVGFEDDQAIVYRLGALSLEDLEAVIGPVDYADKPNKVFFTPGRFPKHYAPNTPVLLTDTPEVTAMQWVEAHAGKAAVLSPTFTFVHERLHPIQWPENEALERVASHLYRTLFELDQQGFDCLIITPFPEEGLGKTMNDRLKRAATK</sequence>
<accession>A0A1M5EHL1</accession>
<dbReference type="OrthoDB" id="9814580at2"/>
<dbReference type="Gene3D" id="3.40.50.11030">
    <property type="entry name" value="Threonylcarbamoyl-AMP synthase, C-terminal domain"/>
    <property type="match status" value="1"/>
</dbReference>
<comment type="subcellular location">
    <subcellularLocation>
        <location evidence="1 13">Cytoplasm</location>
    </subcellularLocation>
</comment>
<dbReference type="SUPFAM" id="SSF55821">
    <property type="entry name" value="YrdC/RibB"/>
    <property type="match status" value="1"/>
</dbReference>
<keyword evidence="8 13" id="KW-0548">Nucleotidyltransferase</keyword>
<dbReference type="InterPro" id="IPR010923">
    <property type="entry name" value="T(6)A37_SUA5"/>
</dbReference>
<feature type="binding site" evidence="14">
    <location>
        <position position="48"/>
    </location>
    <ligand>
        <name>ATP</name>
        <dbReference type="ChEBI" id="CHEBI:30616"/>
    </ligand>
</feature>
<dbReference type="GO" id="GO:0003725">
    <property type="term" value="F:double-stranded RNA binding"/>
    <property type="evidence" value="ECO:0007669"/>
    <property type="project" value="UniProtKB-UniRule"/>
</dbReference>
<comment type="similarity">
    <text evidence="2 13">Belongs to the SUA5 family.</text>
</comment>
<feature type="binding site" evidence="14">
    <location>
        <position position="131"/>
    </location>
    <ligand>
        <name>L-threonine</name>
        <dbReference type="ChEBI" id="CHEBI:57926"/>
    </ligand>
</feature>
<dbReference type="NCBIfam" id="TIGR00057">
    <property type="entry name" value="L-threonylcarbamoyladenylate synthase"/>
    <property type="match status" value="1"/>
</dbReference>
<feature type="binding site" evidence="14">
    <location>
        <position position="221"/>
    </location>
    <ligand>
        <name>ATP</name>
        <dbReference type="ChEBI" id="CHEBI:30616"/>
    </ligand>
</feature>
<name>A0A1M5EHL1_9FLAO</name>
<evidence type="ECO:0000256" key="6">
    <source>
        <dbReference type="ARBA" id="ARBA00022679"/>
    </source>
</evidence>
<dbReference type="STRING" id="1124188.SAMN05444377_11945"/>
<feature type="binding site" evidence="14">
    <location>
        <position position="111"/>
    </location>
    <ligand>
        <name>L-threonine</name>
        <dbReference type="ChEBI" id="CHEBI:57926"/>
    </ligand>
</feature>
<evidence type="ECO:0000313" key="17">
    <source>
        <dbReference type="Proteomes" id="UP000184147"/>
    </source>
</evidence>
<evidence type="ECO:0000259" key="15">
    <source>
        <dbReference type="PROSITE" id="PS51163"/>
    </source>
</evidence>
<dbReference type="Proteomes" id="UP000184147">
    <property type="component" value="Unassembled WGS sequence"/>
</dbReference>
<feature type="binding site" evidence="14">
    <location>
        <position position="141"/>
    </location>
    <ligand>
        <name>ATP</name>
        <dbReference type="ChEBI" id="CHEBI:30616"/>
    </ligand>
</feature>
<dbReference type="PANTHER" id="PTHR17490:SF16">
    <property type="entry name" value="THREONYLCARBAMOYL-AMP SYNTHASE"/>
    <property type="match status" value="1"/>
</dbReference>
<evidence type="ECO:0000256" key="10">
    <source>
        <dbReference type="ARBA" id="ARBA00022840"/>
    </source>
</evidence>
<feature type="binding site" evidence="14">
    <location>
        <position position="171"/>
    </location>
    <ligand>
        <name>L-threonine</name>
        <dbReference type="ChEBI" id="CHEBI:57926"/>
    </ligand>
</feature>
<evidence type="ECO:0000256" key="11">
    <source>
        <dbReference type="ARBA" id="ARBA00029774"/>
    </source>
</evidence>
<dbReference type="AlphaFoldDB" id="A0A1M5EHL1"/>
<protein>
    <recommendedName>
        <fullName evidence="4 13">Threonylcarbamoyl-AMP synthase</fullName>
        <shortName evidence="13">TC-AMP synthase</shortName>
        <ecNumber evidence="3 13">2.7.7.87</ecNumber>
    </recommendedName>
    <alternativeName>
        <fullName evidence="11 13">L-threonylcarbamoyladenylate synthase</fullName>
    </alternativeName>
</protein>
<dbReference type="GO" id="GO:0008033">
    <property type="term" value="P:tRNA processing"/>
    <property type="evidence" value="ECO:0007669"/>
    <property type="project" value="UniProtKB-KW"/>
</dbReference>
<dbReference type="PROSITE" id="PS51163">
    <property type="entry name" value="YRDC"/>
    <property type="match status" value="1"/>
</dbReference>
<evidence type="ECO:0000256" key="13">
    <source>
        <dbReference type="PIRNR" id="PIRNR004930"/>
    </source>
</evidence>
<feature type="binding site" evidence="14">
    <location>
        <position position="185"/>
    </location>
    <ligand>
        <name>ATP</name>
        <dbReference type="ChEBI" id="CHEBI:30616"/>
    </ligand>
</feature>
<dbReference type="Gene3D" id="3.90.870.10">
    <property type="entry name" value="DHBP synthase"/>
    <property type="match status" value="1"/>
</dbReference>
<dbReference type="PIRSF" id="PIRSF004930">
    <property type="entry name" value="Tln_factor_SUA5"/>
    <property type="match status" value="1"/>
</dbReference>
<dbReference type="GO" id="GO:0005737">
    <property type="term" value="C:cytoplasm"/>
    <property type="evidence" value="ECO:0007669"/>
    <property type="project" value="UniProtKB-SubCell"/>
</dbReference>
<keyword evidence="10 13" id="KW-0067">ATP-binding</keyword>
<evidence type="ECO:0000256" key="5">
    <source>
        <dbReference type="ARBA" id="ARBA00022490"/>
    </source>
</evidence>
<keyword evidence="6 13" id="KW-0808">Transferase</keyword>
<keyword evidence="7 13" id="KW-0819">tRNA processing</keyword>
<dbReference type="EC" id="2.7.7.87" evidence="3 13"/>
<gene>
    <name evidence="16" type="ORF">SAMN05444377_11945</name>
</gene>
<evidence type="ECO:0000256" key="3">
    <source>
        <dbReference type="ARBA" id="ARBA00012584"/>
    </source>
</evidence>
<dbReference type="EMBL" id="FQVQ01000019">
    <property type="protein sequence ID" value="SHF78735.1"/>
    <property type="molecule type" value="Genomic_DNA"/>
</dbReference>
<keyword evidence="5 13" id="KW-0963">Cytoplasm</keyword>
<comment type="function">
    <text evidence="13">Required for the formation of a threonylcarbamoyl group on adenosine at position 37 (t(6)A37) in tRNAs that read codons beginning with adenine.</text>
</comment>
<dbReference type="GO" id="GO:0061710">
    <property type="term" value="F:L-threonylcarbamoyladenylate synthase"/>
    <property type="evidence" value="ECO:0007669"/>
    <property type="project" value="UniProtKB-EC"/>
</dbReference>
<evidence type="ECO:0000256" key="7">
    <source>
        <dbReference type="ARBA" id="ARBA00022694"/>
    </source>
</evidence>
<dbReference type="Pfam" id="PF03481">
    <property type="entry name" value="Sua5_C"/>
    <property type="match status" value="1"/>
</dbReference>
<dbReference type="InterPro" id="IPR050156">
    <property type="entry name" value="TC-AMP_synthase_SUA5"/>
</dbReference>
<dbReference type="GO" id="GO:0006450">
    <property type="term" value="P:regulation of translational fidelity"/>
    <property type="evidence" value="ECO:0007669"/>
    <property type="project" value="TreeGrafter"/>
</dbReference>
<dbReference type="Pfam" id="PF01300">
    <property type="entry name" value="Sua5_yciO_yrdC"/>
    <property type="match status" value="1"/>
</dbReference>
<dbReference type="InterPro" id="IPR006070">
    <property type="entry name" value="Sua5-like_dom"/>
</dbReference>
<comment type="catalytic activity">
    <reaction evidence="12 13">
        <text>L-threonine + hydrogencarbonate + ATP = L-threonylcarbamoyladenylate + diphosphate + H2O</text>
        <dbReference type="Rhea" id="RHEA:36407"/>
        <dbReference type="ChEBI" id="CHEBI:15377"/>
        <dbReference type="ChEBI" id="CHEBI:17544"/>
        <dbReference type="ChEBI" id="CHEBI:30616"/>
        <dbReference type="ChEBI" id="CHEBI:33019"/>
        <dbReference type="ChEBI" id="CHEBI:57926"/>
        <dbReference type="ChEBI" id="CHEBI:73682"/>
        <dbReference type="EC" id="2.7.7.87"/>
    </reaction>
</comment>
<evidence type="ECO:0000313" key="16">
    <source>
        <dbReference type="EMBL" id="SHF78735.1"/>
    </source>
</evidence>
<dbReference type="InterPro" id="IPR038385">
    <property type="entry name" value="Sua5/YwlC_C"/>
</dbReference>
<evidence type="ECO:0000256" key="2">
    <source>
        <dbReference type="ARBA" id="ARBA00007663"/>
    </source>
</evidence>
<evidence type="ECO:0000256" key="4">
    <source>
        <dbReference type="ARBA" id="ARBA00015492"/>
    </source>
</evidence>
<keyword evidence="9 13" id="KW-0547">Nucleotide-binding</keyword>
<dbReference type="InterPro" id="IPR017945">
    <property type="entry name" value="DHBP_synth_RibB-like_a/b_dom"/>
</dbReference>
<evidence type="ECO:0000256" key="1">
    <source>
        <dbReference type="ARBA" id="ARBA00004496"/>
    </source>
</evidence>
<feature type="binding site" evidence="14">
    <location>
        <position position="57"/>
    </location>
    <ligand>
        <name>L-threonine</name>
        <dbReference type="ChEBI" id="CHEBI:57926"/>
    </ligand>
</feature>
<reference evidence="16 17" key="1">
    <citation type="submission" date="2016-11" db="EMBL/GenBank/DDBJ databases">
        <authorList>
            <person name="Jaros S."/>
            <person name="Januszkiewicz K."/>
            <person name="Wedrychowicz H."/>
        </authorList>
    </citation>
    <scope>NUCLEOTIDE SEQUENCE [LARGE SCALE GENOMIC DNA]</scope>
    <source>
        <strain evidence="16 17">DSM 25660</strain>
    </source>
</reference>
<keyword evidence="17" id="KW-1185">Reference proteome</keyword>
<dbReference type="GO" id="GO:0005524">
    <property type="term" value="F:ATP binding"/>
    <property type="evidence" value="ECO:0007669"/>
    <property type="project" value="UniProtKB-UniRule"/>
</dbReference>
<proteinExistence type="inferred from homology"/>
<dbReference type="PANTHER" id="PTHR17490">
    <property type="entry name" value="SUA5"/>
    <property type="match status" value="1"/>
</dbReference>
<dbReference type="RefSeq" id="WP_073365208.1">
    <property type="nucleotide sequence ID" value="NZ_FQVQ01000019.1"/>
</dbReference>
<evidence type="ECO:0000256" key="8">
    <source>
        <dbReference type="ARBA" id="ARBA00022695"/>
    </source>
</evidence>
<evidence type="ECO:0000256" key="14">
    <source>
        <dbReference type="PIRSR" id="PIRSR004930-1"/>
    </source>
</evidence>
<dbReference type="GO" id="GO:0000049">
    <property type="term" value="F:tRNA binding"/>
    <property type="evidence" value="ECO:0007669"/>
    <property type="project" value="TreeGrafter"/>
</dbReference>
<evidence type="ECO:0000256" key="9">
    <source>
        <dbReference type="ARBA" id="ARBA00022741"/>
    </source>
</evidence>
<evidence type="ECO:0000256" key="12">
    <source>
        <dbReference type="ARBA" id="ARBA00048366"/>
    </source>
</evidence>
<feature type="binding site" evidence="14">
    <location>
        <position position="25"/>
    </location>
    <ligand>
        <name>L-threonine</name>
        <dbReference type="ChEBI" id="CHEBI:57926"/>
    </ligand>
</feature>
<organism evidence="16 17">
    <name type="scientific">Flavobacterium fontis</name>
    <dbReference type="NCBI Taxonomy" id="1124188"/>
    <lineage>
        <taxon>Bacteria</taxon>
        <taxon>Pseudomonadati</taxon>
        <taxon>Bacteroidota</taxon>
        <taxon>Flavobacteriia</taxon>
        <taxon>Flavobacteriales</taxon>
        <taxon>Flavobacteriaceae</taxon>
        <taxon>Flavobacterium</taxon>
    </lineage>
</organism>
<feature type="binding site" evidence="14">
    <location>
        <position position="133"/>
    </location>
    <ligand>
        <name>ATP</name>
        <dbReference type="ChEBI" id="CHEBI:30616"/>
    </ligand>
</feature>
<feature type="domain" description="YrdC-like" evidence="15">
    <location>
        <begin position="3"/>
        <end position="189"/>
    </location>
</feature>
<dbReference type="InterPro" id="IPR005145">
    <property type="entry name" value="Sua5_C"/>
</dbReference>